<dbReference type="Proteomes" id="UP000789366">
    <property type="component" value="Unassembled WGS sequence"/>
</dbReference>
<proteinExistence type="predicted"/>
<sequence length="157" mass="17725">PSFINVKIANMIIDKIGISRYFIQKLCLGWGESDIQLNNLNFTILNNSLYDVELVKTWASDLPLPVYISILTKGDSLYKEKLFSKGNDMKLLYLLSGGNLTIEHARAKIDLNIENIKNLIIQFKFAPFPPRPYGITISNPSFPSSDGYESNAQLHTI</sequence>
<keyword evidence="2" id="KW-1185">Reference proteome</keyword>
<organism evidence="1 2">
    <name type="scientific">Cetraspora pellucida</name>
    <dbReference type="NCBI Taxonomy" id="1433469"/>
    <lineage>
        <taxon>Eukaryota</taxon>
        <taxon>Fungi</taxon>
        <taxon>Fungi incertae sedis</taxon>
        <taxon>Mucoromycota</taxon>
        <taxon>Glomeromycotina</taxon>
        <taxon>Glomeromycetes</taxon>
        <taxon>Diversisporales</taxon>
        <taxon>Gigasporaceae</taxon>
        <taxon>Cetraspora</taxon>
    </lineage>
</organism>
<accession>A0ACA9RDM9</accession>
<feature type="non-terminal residue" evidence="1">
    <location>
        <position position="1"/>
    </location>
</feature>
<gene>
    <name evidence="1" type="ORF">SPELUC_LOCUS17090</name>
</gene>
<protein>
    <submittedName>
        <fullName evidence="1">35_t:CDS:1</fullName>
    </submittedName>
</protein>
<comment type="caution">
    <text evidence="1">The sequence shown here is derived from an EMBL/GenBank/DDBJ whole genome shotgun (WGS) entry which is preliminary data.</text>
</comment>
<evidence type="ECO:0000313" key="2">
    <source>
        <dbReference type="Proteomes" id="UP000789366"/>
    </source>
</evidence>
<evidence type="ECO:0000313" key="1">
    <source>
        <dbReference type="EMBL" id="CAG8789430.1"/>
    </source>
</evidence>
<reference evidence="1" key="1">
    <citation type="submission" date="2021-06" db="EMBL/GenBank/DDBJ databases">
        <authorList>
            <person name="Kallberg Y."/>
            <person name="Tangrot J."/>
            <person name="Rosling A."/>
        </authorList>
    </citation>
    <scope>NUCLEOTIDE SEQUENCE</scope>
    <source>
        <strain evidence="1">28 12/20/2015</strain>
    </source>
</reference>
<feature type="non-terminal residue" evidence="1">
    <location>
        <position position="157"/>
    </location>
</feature>
<dbReference type="EMBL" id="CAJVPW010067619">
    <property type="protein sequence ID" value="CAG8789430.1"/>
    <property type="molecule type" value="Genomic_DNA"/>
</dbReference>
<name>A0ACA9RDM9_9GLOM</name>